<evidence type="ECO:0000313" key="3">
    <source>
        <dbReference type="Proteomes" id="UP001163104"/>
    </source>
</evidence>
<dbReference type="RefSeq" id="WP_174750708.1">
    <property type="nucleotide sequence ID" value="NZ_CP107027.1"/>
</dbReference>
<dbReference type="Pfam" id="PF03807">
    <property type="entry name" value="F420_oxidored"/>
    <property type="match status" value="1"/>
</dbReference>
<dbReference type="EMBL" id="CP107027">
    <property type="protein sequence ID" value="UYG96191.1"/>
    <property type="molecule type" value="Genomic_DNA"/>
</dbReference>
<dbReference type="AlphaFoldDB" id="A0A7Y5EP05"/>
<feature type="domain" description="Pyrroline-5-carboxylate reductase catalytic N-terminal" evidence="1">
    <location>
        <begin position="2"/>
        <end position="79"/>
    </location>
</feature>
<sequence length="226" mass="25153">MKIGLAGIGKLGSAMMTHWNKSNLPIGIFHPVRSKAEQFAERYPNAHPLTDNEMRHMDMILLALPAGKVISFMDSIIPENSSIVFINMATALPTKKIKERFPSCKVFGLKYMGHSRDLMENGKGLFITEVQLPAPIQDLFRPVGEIIIDSEERVAEINKLATYYAVKTAVEIENELTGKGYDPAYIKRGLTSLAPEVIRSYSEGTLGHFAKEIVMEIQESNKKAAD</sequence>
<dbReference type="GO" id="GO:0050661">
    <property type="term" value="F:NADP binding"/>
    <property type="evidence" value="ECO:0007669"/>
    <property type="project" value="InterPro"/>
</dbReference>
<accession>A0A7Y5EP05</accession>
<dbReference type="Gene3D" id="3.40.50.720">
    <property type="entry name" value="NAD(P)-binding Rossmann-like Domain"/>
    <property type="match status" value="1"/>
</dbReference>
<evidence type="ECO:0000313" key="2">
    <source>
        <dbReference type="EMBL" id="UYG96191.1"/>
    </source>
</evidence>
<dbReference type="SUPFAM" id="SSF51735">
    <property type="entry name" value="NAD(P)-binding Rossmann-fold domains"/>
    <property type="match status" value="1"/>
</dbReference>
<evidence type="ECO:0000259" key="1">
    <source>
        <dbReference type="Pfam" id="PF03807"/>
    </source>
</evidence>
<organism evidence="2 3">
    <name type="scientific">Cytobacillus firmus</name>
    <name type="common">Bacillus firmus</name>
    <dbReference type="NCBI Taxonomy" id="1399"/>
    <lineage>
        <taxon>Bacteria</taxon>
        <taxon>Bacillati</taxon>
        <taxon>Bacillota</taxon>
        <taxon>Bacilli</taxon>
        <taxon>Bacillales</taxon>
        <taxon>Bacillaceae</taxon>
        <taxon>Cytobacillus</taxon>
    </lineage>
</organism>
<proteinExistence type="predicted"/>
<protein>
    <submittedName>
        <fullName evidence="2">NAD(P)-binding domain-containing protein</fullName>
    </submittedName>
</protein>
<dbReference type="InterPro" id="IPR036291">
    <property type="entry name" value="NAD(P)-bd_dom_sf"/>
</dbReference>
<dbReference type="InterPro" id="IPR028939">
    <property type="entry name" value="P5C_Rdtase_cat_N"/>
</dbReference>
<gene>
    <name evidence="2" type="ORF">OD459_03930</name>
</gene>
<name>A0A7Y5EP05_CYTFI</name>
<reference evidence="2" key="1">
    <citation type="submission" date="2022-10" db="EMBL/GenBank/DDBJ databases">
        <title>Mechanism of multi-heavy metal repair in Cytobacillus Firmus M7.</title>
        <authorList>
            <person name="Li X."/>
            <person name="Yu C."/>
        </authorList>
    </citation>
    <scope>NUCLEOTIDE SEQUENCE</scope>
    <source>
        <strain evidence="2">M7</strain>
    </source>
</reference>
<dbReference type="Proteomes" id="UP001163104">
    <property type="component" value="Chromosome"/>
</dbReference>